<comment type="similarity">
    <text evidence="1">Belongs to the zygin family.</text>
</comment>
<keyword evidence="5" id="KW-1185">Reference proteome</keyword>
<keyword evidence="3" id="KW-0175">Coiled coil</keyword>
<name>A0A067RIX0_ZOONE</name>
<dbReference type="Pfam" id="PF07763">
    <property type="entry name" value="FEZ"/>
    <property type="match status" value="1"/>
</dbReference>
<gene>
    <name evidence="4" type="ORF">L798_06033</name>
</gene>
<evidence type="ECO:0000256" key="3">
    <source>
        <dbReference type="ARBA" id="ARBA00023054"/>
    </source>
</evidence>
<dbReference type="PANTHER" id="PTHR12394">
    <property type="entry name" value="ZYGIN"/>
    <property type="match status" value="1"/>
</dbReference>
<evidence type="ECO:0000256" key="2">
    <source>
        <dbReference type="ARBA" id="ARBA00022553"/>
    </source>
</evidence>
<keyword evidence="2" id="KW-0597">Phosphoprotein</keyword>
<organism evidence="4 5">
    <name type="scientific">Zootermopsis nevadensis</name>
    <name type="common">Dampwood termite</name>
    <dbReference type="NCBI Taxonomy" id="136037"/>
    <lineage>
        <taxon>Eukaryota</taxon>
        <taxon>Metazoa</taxon>
        <taxon>Ecdysozoa</taxon>
        <taxon>Arthropoda</taxon>
        <taxon>Hexapoda</taxon>
        <taxon>Insecta</taxon>
        <taxon>Pterygota</taxon>
        <taxon>Neoptera</taxon>
        <taxon>Polyneoptera</taxon>
        <taxon>Dictyoptera</taxon>
        <taxon>Blattodea</taxon>
        <taxon>Blattoidea</taxon>
        <taxon>Termitoidae</taxon>
        <taxon>Termopsidae</taxon>
        <taxon>Zootermopsis</taxon>
    </lineage>
</organism>
<dbReference type="Proteomes" id="UP000027135">
    <property type="component" value="Unassembled WGS sequence"/>
</dbReference>
<evidence type="ECO:0000313" key="4">
    <source>
        <dbReference type="EMBL" id="KDR23747.1"/>
    </source>
</evidence>
<protein>
    <submittedName>
        <fullName evidence="4">Fasciculation and elongation protein zeta-2</fullName>
    </submittedName>
</protein>
<dbReference type="STRING" id="136037.A0A067RIX0"/>
<sequence>MRDMVSKMAELKFEAPLAQFEETEDWGVMPGEFQQHQMTSTSITGSEDNFIHQDARNSNNFNKEAALGGLLSTSTNNGIVVLPPQLSQQLNDNDAVLQTAQQLSSPEQKSIQVQNLQQQNIVGNPPHVGGGGGGGGSEVSSVADNFTETFSGSLEDLVNTFDDKITRCFCNYDESVEKLAPVQVRTQEEIMNECQMWWTITGNFGNILPIDWSKSYARKLHMPALNLNENKPWCAQETLSPDDDLLDLSSEDEAVANDLDMHSLILSGLHQDTEPVKTAEEVIREIDDMMQETPSTECSPDSDGSLLDSTDTLEMKGKEVFQSPLYEDKLITLSLSQLNELYLELEVLIREFSETLIAELALRDELEYEKELKNTFISLLLAVQNKRRQYHVERKRTGRSNASTRVPNGLDPKYLTTVIPYHLGSGPPDNQALQVLIKILKAINEDSPTVPTLLTDYILKG</sequence>
<evidence type="ECO:0000256" key="1">
    <source>
        <dbReference type="ARBA" id="ARBA00006788"/>
    </source>
</evidence>
<dbReference type="PANTHER" id="PTHR12394:SF12">
    <property type="entry name" value="LD08195P"/>
    <property type="match status" value="1"/>
</dbReference>
<dbReference type="InterPro" id="IPR011680">
    <property type="entry name" value="FEZ"/>
</dbReference>
<evidence type="ECO:0000313" key="5">
    <source>
        <dbReference type="Proteomes" id="UP000027135"/>
    </source>
</evidence>
<dbReference type="GO" id="GO:0030424">
    <property type="term" value="C:axon"/>
    <property type="evidence" value="ECO:0007669"/>
    <property type="project" value="TreeGrafter"/>
</dbReference>
<accession>A0A067RIX0</accession>
<dbReference type="FunCoup" id="A0A067RIX0">
    <property type="interactions" value="526"/>
</dbReference>
<reference evidence="4 5" key="1">
    <citation type="journal article" date="2014" name="Nat. Commun.">
        <title>Molecular traces of alternative social organization in a termite genome.</title>
        <authorList>
            <person name="Terrapon N."/>
            <person name="Li C."/>
            <person name="Robertson H.M."/>
            <person name="Ji L."/>
            <person name="Meng X."/>
            <person name="Booth W."/>
            <person name="Chen Z."/>
            <person name="Childers C.P."/>
            <person name="Glastad K.M."/>
            <person name="Gokhale K."/>
            <person name="Gowin J."/>
            <person name="Gronenberg W."/>
            <person name="Hermansen R.A."/>
            <person name="Hu H."/>
            <person name="Hunt B.G."/>
            <person name="Huylmans A.K."/>
            <person name="Khalil S.M."/>
            <person name="Mitchell R.D."/>
            <person name="Munoz-Torres M.C."/>
            <person name="Mustard J.A."/>
            <person name="Pan H."/>
            <person name="Reese J.T."/>
            <person name="Scharf M.E."/>
            <person name="Sun F."/>
            <person name="Vogel H."/>
            <person name="Xiao J."/>
            <person name="Yang W."/>
            <person name="Yang Z."/>
            <person name="Yang Z."/>
            <person name="Zhou J."/>
            <person name="Zhu J."/>
            <person name="Brent C.S."/>
            <person name="Elsik C.G."/>
            <person name="Goodisman M.A."/>
            <person name="Liberles D.A."/>
            <person name="Roe R.M."/>
            <person name="Vargo E.L."/>
            <person name="Vilcinskas A."/>
            <person name="Wang J."/>
            <person name="Bornberg-Bauer E."/>
            <person name="Korb J."/>
            <person name="Zhang G."/>
            <person name="Liebig J."/>
        </authorList>
    </citation>
    <scope>NUCLEOTIDE SEQUENCE [LARGE SCALE GENOMIC DNA]</scope>
    <source>
        <tissue evidence="4">Whole organism</tissue>
    </source>
</reference>
<dbReference type="OMA" id="MIGHHHG"/>
<dbReference type="GO" id="GO:0005737">
    <property type="term" value="C:cytoplasm"/>
    <property type="evidence" value="ECO:0007669"/>
    <property type="project" value="TreeGrafter"/>
</dbReference>
<dbReference type="eggNOG" id="KOG3919">
    <property type="taxonomic scope" value="Eukaryota"/>
</dbReference>
<dbReference type="AlphaFoldDB" id="A0A067RIX0"/>
<dbReference type="InParanoid" id="A0A067RIX0"/>
<proteinExistence type="inferred from homology"/>
<dbReference type="EMBL" id="KK852446">
    <property type="protein sequence ID" value="KDR23747.1"/>
    <property type="molecule type" value="Genomic_DNA"/>
</dbReference>